<dbReference type="RefSeq" id="XP_009548108.1">
    <property type="nucleotide sequence ID" value="XM_009549813.1"/>
</dbReference>
<accession>W4K374</accession>
<keyword evidence="2" id="KW-1185">Reference proteome</keyword>
<dbReference type="AlphaFoldDB" id="W4K374"/>
<dbReference type="eggNOG" id="KOG0017">
    <property type="taxonomic scope" value="Eukaryota"/>
</dbReference>
<dbReference type="EMBL" id="KI925460">
    <property type="protein sequence ID" value="ETW79526.1"/>
    <property type="molecule type" value="Genomic_DNA"/>
</dbReference>
<evidence type="ECO:0000313" key="2">
    <source>
        <dbReference type="Proteomes" id="UP000030671"/>
    </source>
</evidence>
<dbReference type="GeneID" id="20673549"/>
<dbReference type="STRING" id="747525.W4K374"/>
<dbReference type="PANTHER" id="PTHR11439:SF483">
    <property type="entry name" value="PEPTIDE SYNTHASE GLIP-LIKE, PUTATIVE (AFU_ORTHOLOGUE AFUA_3G12920)-RELATED"/>
    <property type="match status" value="1"/>
</dbReference>
<evidence type="ECO:0000313" key="1">
    <source>
        <dbReference type="EMBL" id="ETW79526.1"/>
    </source>
</evidence>
<dbReference type="OrthoDB" id="3344688at2759"/>
<protein>
    <submittedName>
        <fullName evidence="1">Uncharacterized protein</fullName>
    </submittedName>
</protein>
<sequence length="164" mass="18240">MPQQYAEMCNVPYQELIGSGMYAAVAARPDICFAVSYLLQFMQNPERIEGFSDADHGGQEHRCSISGYIFLFDGGAVSWSSKKQTIVAQSSTKAEYIALAHAKKEVLWIRMLLSNLLSPLTVPTINLIELRYCPIEEMAADGFTKPLACQKVEKMAELIGLQEI</sequence>
<reference evidence="1 2" key="1">
    <citation type="journal article" date="2012" name="New Phytol.">
        <title>Insight into trade-off between wood decay and parasitism from the genome of a fungal forest pathogen.</title>
        <authorList>
            <person name="Olson A."/>
            <person name="Aerts A."/>
            <person name="Asiegbu F."/>
            <person name="Belbahri L."/>
            <person name="Bouzid O."/>
            <person name="Broberg A."/>
            <person name="Canback B."/>
            <person name="Coutinho P.M."/>
            <person name="Cullen D."/>
            <person name="Dalman K."/>
            <person name="Deflorio G."/>
            <person name="van Diepen L.T."/>
            <person name="Dunand C."/>
            <person name="Duplessis S."/>
            <person name="Durling M."/>
            <person name="Gonthier P."/>
            <person name="Grimwood J."/>
            <person name="Fossdal C.G."/>
            <person name="Hansson D."/>
            <person name="Henrissat B."/>
            <person name="Hietala A."/>
            <person name="Himmelstrand K."/>
            <person name="Hoffmeister D."/>
            <person name="Hogberg N."/>
            <person name="James T.Y."/>
            <person name="Karlsson M."/>
            <person name="Kohler A."/>
            <person name="Kues U."/>
            <person name="Lee Y.H."/>
            <person name="Lin Y.C."/>
            <person name="Lind M."/>
            <person name="Lindquist E."/>
            <person name="Lombard V."/>
            <person name="Lucas S."/>
            <person name="Lunden K."/>
            <person name="Morin E."/>
            <person name="Murat C."/>
            <person name="Park J."/>
            <person name="Raffaello T."/>
            <person name="Rouze P."/>
            <person name="Salamov A."/>
            <person name="Schmutz J."/>
            <person name="Solheim H."/>
            <person name="Stahlberg J."/>
            <person name="Velez H."/>
            <person name="de Vries R.P."/>
            <person name="Wiebenga A."/>
            <person name="Woodward S."/>
            <person name="Yakovlev I."/>
            <person name="Garbelotto M."/>
            <person name="Martin F."/>
            <person name="Grigoriev I.V."/>
            <person name="Stenlid J."/>
        </authorList>
    </citation>
    <scope>NUCLEOTIDE SEQUENCE [LARGE SCALE GENOMIC DNA]</scope>
    <source>
        <strain evidence="1 2">TC 32-1</strain>
    </source>
</reference>
<dbReference type="CDD" id="cd09272">
    <property type="entry name" value="RNase_HI_RT_Ty1"/>
    <property type="match status" value="1"/>
</dbReference>
<dbReference type="Proteomes" id="UP000030671">
    <property type="component" value="Unassembled WGS sequence"/>
</dbReference>
<dbReference type="KEGG" id="hir:HETIRDRAFT_419228"/>
<organism evidence="1 2">
    <name type="scientific">Heterobasidion irregulare (strain TC 32-1)</name>
    <dbReference type="NCBI Taxonomy" id="747525"/>
    <lineage>
        <taxon>Eukaryota</taxon>
        <taxon>Fungi</taxon>
        <taxon>Dikarya</taxon>
        <taxon>Basidiomycota</taxon>
        <taxon>Agaricomycotina</taxon>
        <taxon>Agaricomycetes</taxon>
        <taxon>Russulales</taxon>
        <taxon>Bondarzewiaceae</taxon>
        <taxon>Heterobasidion</taxon>
        <taxon>Heterobasidion annosum species complex</taxon>
    </lineage>
</organism>
<proteinExistence type="predicted"/>
<dbReference type="InParanoid" id="W4K374"/>
<dbReference type="PANTHER" id="PTHR11439">
    <property type="entry name" value="GAG-POL-RELATED RETROTRANSPOSON"/>
    <property type="match status" value="1"/>
</dbReference>
<gene>
    <name evidence="1" type="ORF">HETIRDRAFT_419228</name>
</gene>
<name>W4K374_HETIT</name>
<dbReference type="HOGENOM" id="CLU_001650_6_0_1"/>